<accession>A0A371PR12</accession>
<dbReference type="EMBL" id="QUAC01000467">
    <property type="protein sequence ID" value="REK84934.1"/>
    <property type="molecule type" value="Genomic_DNA"/>
</dbReference>
<gene>
    <name evidence="2" type="ORF">DY245_40505</name>
</gene>
<dbReference type="SUPFAM" id="SSF52540">
    <property type="entry name" value="P-loop containing nucleoside triphosphate hydrolases"/>
    <property type="match status" value="1"/>
</dbReference>
<dbReference type="Gene3D" id="3.40.50.300">
    <property type="entry name" value="P-loop containing nucleotide triphosphate hydrolases"/>
    <property type="match status" value="1"/>
</dbReference>
<keyword evidence="2" id="KW-0547">Nucleotide-binding</keyword>
<evidence type="ECO:0000256" key="1">
    <source>
        <dbReference type="SAM" id="MobiDB-lite"/>
    </source>
</evidence>
<evidence type="ECO:0000313" key="3">
    <source>
        <dbReference type="Proteomes" id="UP000262477"/>
    </source>
</evidence>
<name>A0A371PR12_STRIH</name>
<feature type="compositionally biased region" description="Low complexity" evidence="1">
    <location>
        <begin position="962"/>
        <end position="980"/>
    </location>
</feature>
<reference evidence="2 3" key="1">
    <citation type="submission" date="2018-08" db="EMBL/GenBank/DDBJ databases">
        <title>Streptomyces NEAU-D10 sp. nov., a novel Actinomycete isolated from soil.</title>
        <authorList>
            <person name="Jin L."/>
        </authorList>
    </citation>
    <scope>NUCLEOTIDE SEQUENCE [LARGE SCALE GENOMIC DNA]</scope>
    <source>
        <strain evidence="2 3">NEAU-D10</strain>
    </source>
</reference>
<dbReference type="Proteomes" id="UP000262477">
    <property type="component" value="Unassembled WGS sequence"/>
</dbReference>
<keyword evidence="2" id="KW-0067">ATP-binding</keyword>
<dbReference type="AlphaFoldDB" id="A0A371PR12"/>
<sequence length="988" mass="106297">MFAARLREALRTGEDRTPDVSDAHRAYREAACLLSRFDPQRLRLPGEDRATGGAVLELVDDCTTMGMHEQAAWALKSDVRERTLRGLAGPEAARRVLECNLGQLPPGASPERFCLAYLSGSPPATDRLTADELADALQAVLWLSWVPGATGLPDTAGLQHALERARLLEPLERLLQWPFQGRTRELAEMRDYVALPGGSVGSRVPADPTGHPAPVPPLAIHGPGGMGKSTLLAKFVLDNVRDPAGGFPFAYIDFERPTLSIQEPVTLIAEAARQLGIQYPAHRAELDALADECQQAARSQREGQDRVSQLHELATTRAVLGRRSSHEFHLLATGRETDLIQRVADVLARAVADSKKAKGKGDQEDPPFAMVIDSFEEAQYRGSPVVGRMWAIYLSFQRVYPRLRFIVSGRAPVDHPARTMTPLDIELGELDPEAAVGLLASCGVTDPEVARALADRVGGHPLSLKLAARAATLAGLEAERTGELIGSLPERRHQVFRRVDQLLVQGILYDRILSHIANEDLRRLAHPGLVLRVITPEIIKDVLAEPCGLRVATPDEARALFEELRRLDMVEPARPDAVRYRGDVRAIMLRLPGGDRTDVMRAVERRAVDHYAAREGLEARAEEIYHRLRLDENPRSVEERWLPGIERFLAGAQQDMTPRAAGLLTARLGGGAPDQVTAGADQEDWERILAREVEDLLAQGFAEAALERLDRRRPWTPCSPLHALLAETLNRLGRRKEARTGLADAIGTAERAGCGERRLELLLLSARLAEDAGDPASANRDLRVAEDVAVGLGQDLEAMGALLARAQLSTADGTDGEADQQLAERLQTLPDAVLAHQPVLVRAVASQIYDQAPGALNHALEVVGLPADDETLDALGAAMRRATGRQPALLGAVMEILDEAAGPSRQQSGGAPTSIAGILRLARDRGTLDALARRLLAVPDKSGEIVAGVAAAMGVGTGGRTASGAAPGPGSAGRASADGDGTAGSGRR</sequence>
<comment type="caution">
    <text evidence="2">The sequence shown here is derived from an EMBL/GenBank/DDBJ whole genome shotgun (WGS) entry which is preliminary data.</text>
</comment>
<proteinExistence type="predicted"/>
<keyword evidence="3" id="KW-1185">Reference proteome</keyword>
<protein>
    <submittedName>
        <fullName evidence="2">ATP-binding protein</fullName>
    </submittedName>
</protein>
<organism evidence="2 3">
    <name type="scientific">Streptomyces inhibens</name>
    <dbReference type="NCBI Taxonomy" id="2293571"/>
    <lineage>
        <taxon>Bacteria</taxon>
        <taxon>Bacillati</taxon>
        <taxon>Actinomycetota</taxon>
        <taxon>Actinomycetes</taxon>
        <taxon>Kitasatosporales</taxon>
        <taxon>Streptomycetaceae</taxon>
        <taxon>Streptomyces</taxon>
    </lineage>
</organism>
<feature type="region of interest" description="Disordered" evidence="1">
    <location>
        <begin position="957"/>
        <end position="988"/>
    </location>
</feature>
<evidence type="ECO:0000313" key="2">
    <source>
        <dbReference type="EMBL" id="REK84934.1"/>
    </source>
</evidence>
<dbReference type="GO" id="GO:0005524">
    <property type="term" value="F:ATP binding"/>
    <property type="evidence" value="ECO:0007669"/>
    <property type="project" value="UniProtKB-KW"/>
</dbReference>
<dbReference type="InterPro" id="IPR027417">
    <property type="entry name" value="P-loop_NTPase"/>
</dbReference>